<evidence type="ECO:0000313" key="1">
    <source>
        <dbReference type="EMBL" id="GBH21640.1"/>
    </source>
</evidence>
<gene>
    <name evidence="1" type="ORF">KPSA3_07692</name>
</gene>
<name>A0AAN4QDH2_PSESF</name>
<accession>A0AAN4QDH2</accession>
<reference evidence="1 2" key="1">
    <citation type="submission" date="2018-04" db="EMBL/GenBank/DDBJ databases">
        <title>Draft genome sequence of Pseudomonas syringae pv. actinidiae biovar 3 strains isolated from kiwifruit in Kagawa prefecture.</title>
        <authorList>
            <person name="Tabuchi M."/>
            <person name="Saito M."/>
            <person name="Fujiwara S."/>
            <person name="Sasa N."/>
            <person name="Akimitsu K."/>
            <person name="Gomi K."/>
            <person name="Konishi-Sugita S."/>
            <person name="Hamano K."/>
            <person name="Kataoka I."/>
        </authorList>
    </citation>
    <scope>NUCLEOTIDE SEQUENCE [LARGE SCALE GENOMIC DNA]</scope>
    <source>
        <strain evidence="1 2">MAFF212211</strain>
    </source>
</reference>
<dbReference type="EMBL" id="BGKA01000333">
    <property type="protein sequence ID" value="GBH21640.1"/>
    <property type="molecule type" value="Genomic_DNA"/>
</dbReference>
<comment type="caution">
    <text evidence="1">The sequence shown here is derived from an EMBL/GenBank/DDBJ whole genome shotgun (WGS) entry which is preliminary data.</text>
</comment>
<proteinExistence type="predicted"/>
<evidence type="ECO:0000313" key="2">
    <source>
        <dbReference type="Proteomes" id="UP000248291"/>
    </source>
</evidence>
<dbReference type="AlphaFoldDB" id="A0AAN4QDH2"/>
<dbReference type="Proteomes" id="UP000248291">
    <property type="component" value="Unassembled WGS sequence"/>
</dbReference>
<organism evidence="1 2">
    <name type="scientific">Pseudomonas syringae pv. actinidiae</name>
    <dbReference type="NCBI Taxonomy" id="103796"/>
    <lineage>
        <taxon>Bacteria</taxon>
        <taxon>Pseudomonadati</taxon>
        <taxon>Pseudomonadota</taxon>
        <taxon>Gammaproteobacteria</taxon>
        <taxon>Pseudomonadales</taxon>
        <taxon>Pseudomonadaceae</taxon>
        <taxon>Pseudomonas</taxon>
        <taxon>Pseudomonas syringae</taxon>
    </lineage>
</organism>
<protein>
    <submittedName>
        <fullName evidence="1">MFS family permease</fullName>
    </submittedName>
</protein>
<dbReference type="RefSeq" id="WP_423246243.1">
    <property type="nucleotide sequence ID" value="NZ_CP032870.1"/>
</dbReference>
<sequence length="99" mass="10811">MTHHRNGSGHNGAYGGHAIYGHSPTFTVGLRAIQADAAPILSVGYAMQREKCVHQSRQRLGVALMGSRKMSNGLIELTAHLPRGFHYLTHIGALIDLRR</sequence>